<sequence length="36" mass="4086">MTLMKTTVQLRSKLNKICDSDRSLHIFVTCMAEGIT</sequence>
<protein>
    <submittedName>
        <fullName evidence="1">Uncharacterized protein</fullName>
    </submittedName>
</protein>
<organism evidence="1">
    <name type="scientific">Arundo donax</name>
    <name type="common">Giant reed</name>
    <name type="synonym">Donax arundinaceus</name>
    <dbReference type="NCBI Taxonomy" id="35708"/>
    <lineage>
        <taxon>Eukaryota</taxon>
        <taxon>Viridiplantae</taxon>
        <taxon>Streptophyta</taxon>
        <taxon>Embryophyta</taxon>
        <taxon>Tracheophyta</taxon>
        <taxon>Spermatophyta</taxon>
        <taxon>Magnoliopsida</taxon>
        <taxon>Liliopsida</taxon>
        <taxon>Poales</taxon>
        <taxon>Poaceae</taxon>
        <taxon>PACMAD clade</taxon>
        <taxon>Arundinoideae</taxon>
        <taxon>Arundineae</taxon>
        <taxon>Arundo</taxon>
    </lineage>
</organism>
<dbReference type="EMBL" id="GBRH01202869">
    <property type="protein sequence ID" value="JAD95026.1"/>
    <property type="molecule type" value="Transcribed_RNA"/>
</dbReference>
<proteinExistence type="predicted"/>
<reference evidence="1" key="1">
    <citation type="submission" date="2014-09" db="EMBL/GenBank/DDBJ databases">
        <authorList>
            <person name="Magalhaes I.L.F."/>
            <person name="Oliveira U."/>
            <person name="Santos F.R."/>
            <person name="Vidigal T.H.D.A."/>
            <person name="Brescovit A.D."/>
            <person name="Santos A.J."/>
        </authorList>
    </citation>
    <scope>NUCLEOTIDE SEQUENCE</scope>
    <source>
        <tissue evidence="1">Shoot tissue taken approximately 20 cm above the soil surface</tissue>
    </source>
</reference>
<dbReference type="AlphaFoldDB" id="A0A0A9E4N9"/>
<name>A0A0A9E4N9_ARUDO</name>
<reference evidence="1" key="2">
    <citation type="journal article" date="2015" name="Data Brief">
        <title>Shoot transcriptome of the giant reed, Arundo donax.</title>
        <authorList>
            <person name="Barrero R.A."/>
            <person name="Guerrero F.D."/>
            <person name="Moolhuijzen P."/>
            <person name="Goolsby J.A."/>
            <person name="Tidwell J."/>
            <person name="Bellgard S.E."/>
            <person name="Bellgard M.I."/>
        </authorList>
    </citation>
    <scope>NUCLEOTIDE SEQUENCE</scope>
    <source>
        <tissue evidence="1">Shoot tissue taken approximately 20 cm above the soil surface</tissue>
    </source>
</reference>
<accession>A0A0A9E4N9</accession>
<evidence type="ECO:0000313" key="1">
    <source>
        <dbReference type="EMBL" id="JAD95026.1"/>
    </source>
</evidence>